<gene>
    <name evidence="4" type="ORF">MCOS_LOCUS9482</name>
</gene>
<keyword evidence="5" id="KW-1185">Reference proteome</keyword>
<organism evidence="4 5">
    <name type="scientific">Mesocestoides corti</name>
    <name type="common">Flatworm</name>
    <dbReference type="NCBI Taxonomy" id="53468"/>
    <lineage>
        <taxon>Eukaryota</taxon>
        <taxon>Metazoa</taxon>
        <taxon>Spiralia</taxon>
        <taxon>Lophotrochozoa</taxon>
        <taxon>Platyhelminthes</taxon>
        <taxon>Cestoda</taxon>
        <taxon>Eucestoda</taxon>
        <taxon>Cyclophyllidea</taxon>
        <taxon>Mesocestoididae</taxon>
        <taxon>Mesocestoides</taxon>
    </lineage>
</organism>
<dbReference type="FunFam" id="1.10.238.10:FF:000055">
    <property type="entry name" value="Intersectin-1 isoform 1"/>
    <property type="match status" value="1"/>
</dbReference>
<dbReference type="GO" id="GO:0060090">
    <property type="term" value="F:molecular adaptor activity"/>
    <property type="evidence" value="ECO:0007669"/>
    <property type="project" value="TreeGrafter"/>
</dbReference>
<reference evidence="4 5" key="1">
    <citation type="submission" date="2018-10" db="EMBL/GenBank/DDBJ databases">
        <authorList>
            <consortium name="Pathogen Informatics"/>
        </authorList>
    </citation>
    <scope>NUCLEOTIDE SEQUENCE [LARGE SCALE GENOMIC DNA]</scope>
</reference>
<dbReference type="STRING" id="53468.A0A0R3UNT8"/>
<dbReference type="PROSITE" id="PS50031">
    <property type="entry name" value="EH"/>
    <property type="match status" value="1"/>
</dbReference>
<keyword evidence="1" id="KW-0106">Calcium</keyword>
<feature type="domain" description="EH" evidence="2">
    <location>
        <begin position="12"/>
        <end position="100"/>
    </location>
</feature>
<dbReference type="OrthoDB" id="2015333at2759"/>
<proteinExistence type="predicted"/>
<evidence type="ECO:0000313" key="4">
    <source>
        <dbReference type="EMBL" id="VDD83479.1"/>
    </source>
</evidence>
<dbReference type="InterPro" id="IPR000261">
    <property type="entry name" value="EH_dom"/>
</dbReference>
<dbReference type="SUPFAM" id="SSF47473">
    <property type="entry name" value="EF-hand"/>
    <property type="match status" value="2"/>
</dbReference>
<dbReference type="GO" id="GO:0005509">
    <property type="term" value="F:calcium ion binding"/>
    <property type="evidence" value="ECO:0007669"/>
    <property type="project" value="InterPro"/>
</dbReference>
<dbReference type="Pfam" id="PF12763">
    <property type="entry name" value="EH"/>
    <property type="match status" value="2"/>
</dbReference>
<dbReference type="InterPro" id="IPR002048">
    <property type="entry name" value="EF_hand_dom"/>
</dbReference>
<dbReference type="SMART" id="SM00027">
    <property type="entry name" value="EH"/>
    <property type="match status" value="2"/>
</dbReference>
<dbReference type="Gene3D" id="1.10.238.10">
    <property type="entry name" value="EF-hand"/>
    <property type="match status" value="2"/>
</dbReference>
<dbReference type="PROSITE" id="PS00018">
    <property type="entry name" value="EF_HAND_1"/>
    <property type="match status" value="1"/>
</dbReference>
<dbReference type="GO" id="GO:0097708">
    <property type="term" value="C:intracellular vesicle"/>
    <property type="evidence" value="ECO:0007669"/>
    <property type="project" value="TreeGrafter"/>
</dbReference>
<dbReference type="GO" id="GO:0150007">
    <property type="term" value="P:clathrin-dependent synaptic vesicle endocytosis"/>
    <property type="evidence" value="ECO:0007669"/>
    <property type="project" value="TreeGrafter"/>
</dbReference>
<dbReference type="PROSITE" id="PS50222">
    <property type="entry name" value="EF_HAND_2"/>
    <property type="match status" value="1"/>
</dbReference>
<sequence>IANRTSNLAFDERCKHDERFQFLRPVNGYITGEQARDFFTQSKLPTSVLAKIWALADITADGKLDKKEFSIAMFLIKKCIEGGTLPMQLPPSLLQEPQRFIPSSSHNVLTSTTVAKSNSSSGTADSGEWSISATSRPKYKLQFNQNDRNKRGYLTGVEARVKLSTLHPSFLSVRNLADIDKDGNLTCDEFCIAAYLIDQVLAGRKLPTTLPPSLLPTSYVGLYLVCFICLLSRTINSFPA</sequence>
<dbReference type="InterPro" id="IPR011992">
    <property type="entry name" value="EF-hand-dom_pair"/>
</dbReference>
<dbReference type="GO" id="GO:0042734">
    <property type="term" value="C:presynaptic membrane"/>
    <property type="evidence" value="ECO:0007669"/>
    <property type="project" value="TreeGrafter"/>
</dbReference>
<dbReference type="CDD" id="cd00052">
    <property type="entry name" value="EH"/>
    <property type="match status" value="1"/>
</dbReference>
<dbReference type="PANTHER" id="PTHR11216">
    <property type="entry name" value="EH DOMAIN"/>
    <property type="match status" value="1"/>
</dbReference>
<protein>
    <submittedName>
        <fullName evidence="4">Uncharacterized protein</fullName>
    </submittedName>
</protein>
<dbReference type="InterPro" id="IPR018247">
    <property type="entry name" value="EF_Hand_1_Ca_BS"/>
</dbReference>
<dbReference type="PANTHER" id="PTHR11216:SF170">
    <property type="entry name" value="DYNAMIN ASSOCIATED PROTEIN 160, ISOFORM D"/>
    <property type="match status" value="1"/>
</dbReference>
<evidence type="ECO:0000259" key="3">
    <source>
        <dbReference type="PROSITE" id="PS50222"/>
    </source>
</evidence>
<evidence type="ECO:0000259" key="2">
    <source>
        <dbReference type="PROSITE" id="PS50031"/>
    </source>
</evidence>
<dbReference type="GO" id="GO:0005737">
    <property type="term" value="C:cytoplasm"/>
    <property type="evidence" value="ECO:0007669"/>
    <property type="project" value="TreeGrafter"/>
</dbReference>
<dbReference type="AlphaFoldDB" id="A0A0R3UNT8"/>
<dbReference type="EMBL" id="UXSR01005738">
    <property type="protein sequence ID" value="VDD83479.1"/>
    <property type="molecule type" value="Genomic_DNA"/>
</dbReference>
<feature type="domain" description="EF-hand" evidence="3">
    <location>
        <begin position="44"/>
        <end position="79"/>
    </location>
</feature>
<evidence type="ECO:0000256" key="1">
    <source>
        <dbReference type="ARBA" id="ARBA00022837"/>
    </source>
</evidence>
<feature type="non-terminal residue" evidence="4">
    <location>
        <position position="1"/>
    </location>
</feature>
<accession>A0A0R3UNT8</accession>
<dbReference type="Proteomes" id="UP000267029">
    <property type="component" value="Unassembled WGS sequence"/>
</dbReference>
<name>A0A0R3UNT8_MESCO</name>
<evidence type="ECO:0000313" key="5">
    <source>
        <dbReference type="Proteomes" id="UP000267029"/>
    </source>
</evidence>